<evidence type="ECO:0000259" key="11">
    <source>
        <dbReference type="Pfam" id="PF07730"/>
    </source>
</evidence>
<evidence type="ECO:0000256" key="7">
    <source>
        <dbReference type="ARBA" id="ARBA00022840"/>
    </source>
</evidence>
<evidence type="ECO:0000256" key="5">
    <source>
        <dbReference type="ARBA" id="ARBA00022741"/>
    </source>
</evidence>
<feature type="transmembrane region" description="Helical" evidence="10">
    <location>
        <begin position="32"/>
        <end position="49"/>
    </location>
</feature>
<accession>A0A1X0J3Z3</accession>
<feature type="coiled-coil region" evidence="9">
    <location>
        <begin position="135"/>
        <end position="169"/>
    </location>
</feature>
<dbReference type="GO" id="GO:0016020">
    <property type="term" value="C:membrane"/>
    <property type="evidence" value="ECO:0007669"/>
    <property type="project" value="InterPro"/>
</dbReference>
<evidence type="ECO:0000313" key="12">
    <source>
        <dbReference type="EMBL" id="ORB56183.1"/>
    </source>
</evidence>
<dbReference type="EMBL" id="MVIH01000002">
    <property type="protein sequence ID" value="ORB56183.1"/>
    <property type="molecule type" value="Genomic_DNA"/>
</dbReference>
<dbReference type="AlphaFoldDB" id="A0A1X0J3Z3"/>
<keyword evidence="10" id="KW-0812">Transmembrane</keyword>
<dbReference type="SUPFAM" id="SSF55874">
    <property type="entry name" value="ATPase domain of HSP90 chaperone/DNA topoisomerase II/histidine kinase"/>
    <property type="match status" value="1"/>
</dbReference>
<dbReference type="GO" id="GO:0000155">
    <property type="term" value="F:phosphorelay sensor kinase activity"/>
    <property type="evidence" value="ECO:0007669"/>
    <property type="project" value="InterPro"/>
</dbReference>
<organism evidence="12 13">
    <name type="scientific">Mycolicibacterium rhodesiae</name>
    <name type="common">Mycobacterium rhodesiae</name>
    <dbReference type="NCBI Taxonomy" id="36814"/>
    <lineage>
        <taxon>Bacteria</taxon>
        <taxon>Bacillati</taxon>
        <taxon>Actinomycetota</taxon>
        <taxon>Actinomycetes</taxon>
        <taxon>Mycobacteriales</taxon>
        <taxon>Mycobacteriaceae</taxon>
        <taxon>Mycolicibacterium</taxon>
    </lineage>
</organism>
<dbReference type="CDD" id="cd16917">
    <property type="entry name" value="HATPase_UhpB-NarQ-NarX-like"/>
    <property type="match status" value="1"/>
</dbReference>
<dbReference type="PANTHER" id="PTHR24421:SF10">
    <property type="entry name" value="NITRATE_NITRITE SENSOR PROTEIN NARQ"/>
    <property type="match status" value="1"/>
</dbReference>
<keyword evidence="5" id="KW-0547">Nucleotide-binding</keyword>
<dbReference type="PANTHER" id="PTHR24421">
    <property type="entry name" value="NITRATE/NITRITE SENSOR PROTEIN NARX-RELATED"/>
    <property type="match status" value="1"/>
</dbReference>
<evidence type="ECO:0000256" key="1">
    <source>
        <dbReference type="ARBA" id="ARBA00000085"/>
    </source>
</evidence>
<dbReference type="EC" id="2.7.13.3" evidence="2"/>
<evidence type="ECO:0000256" key="8">
    <source>
        <dbReference type="ARBA" id="ARBA00023012"/>
    </source>
</evidence>
<dbReference type="InterPro" id="IPR050482">
    <property type="entry name" value="Sensor_HK_TwoCompSys"/>
</dbReference>
<evidence type="ECO:0000313" key="13">
    <source>
        <dbReference type="Proteomes" id="UP000192534"/>
    </source>
</evidence>
<dbReference type="InterPro" id="IPR036890">
    <property type="entry name" value="HATPase_C_sf"/>
</dbReference>
<keyword evidence="6" id="KW-0418">Kinase</keyword>
<dbReference type="GO" id="GO:0005524">
    <property type="term" value="F:ATP binding"/>
    <property type="evidence" value="ECO:0007669"/>
    <property type="project" value="UniProtKB-KW"/>
</dbReference>
<dbReference type="GO" id="GO:0046983">
    <property type="term" value="F:protein dimerization activity"/>
    <property type="evidence" value="ECO:0007669"/>
    <property type="project" value="InterPro"/>
</dbReference>
<feature type="domain" description="Signal transduction histidine kinase subgroup 3 dimerisation and phosphoacceptor" evidence="11">
    <location>
        <begin position="168"/>
        <end position="231"/>
    </location>
</feature>
<keyword evidence="10" id="KW-0472">Membrane</keyword>
<evidence type="ECO:0000256" key="10">
    <source>
        <dbReference type="SAM" id="Phobius"/>
    </source>
</evidence>
<evidence type="ECO:0000256" key="3">
    <source>
        <dbReference type="ARBA" id="ARBA00022553"/>
    </source>
</evidence>
<keyword evidence="13" id="KW-1185">Reference proteome</keyword>
<gene>
    <name evidence="12" type="ORF">BST42_05235</name>
</gene>
<feature type="transmembrane region" description="Helical" evidence="10">
    <location>
        <begin position="56"/>
        <end position="82"/>
    </location>
</feature>
<evidence type="ECO:0000256" key="9">
    <source>
        <dbReference type="SAM" id="Coils"/>
    </source>
</evidence>
<dbReference type="Pfam" id="PF07730">
    <property type="entry name" value="HisKA_3"/>
    <property type="match status" value="1"/>
</dbReference>
<feature type="transmembrane region" description="Helical" evidence="10">
    <location>
        <begin position="119"/>
        <end position="138"/>
    </location>
</feature>
<keyword evidence="3" id="KW-0597">Phosphoprotein</keyword>
<dbReference type="Proteomes" id="UP000192534">
    <property type="component" value="Unassembled WGS sequence"/>
</dbReference>
<evidence type="ECO:0000256" key="4">
    <source>
        <dbReference type="ARBA" id="ARBA00022679"/>
    </source>
</evidence>
<evidence type="ECO:0000256" key="6">
    <source>
        <dbReference type="ARBA" id="ARBA00022777"/>
    </source>
</evidence>
<protein>
    <recommendedName>
        <fullName evidence="2">histidine kinase</fullName>
        <ecNumber evidence="2">2.7.13.3</ecNumber>
    </recommendedName>
</protein>
<comment type="caution">
    <text evidence="12">The sequence shown here is derived from an EMBL/GenBank/DDBJ whole genome shotgun (WGS) entry which is preliminary data.</text>
</comment>
<keyword evidence="8" id="KW-0902">Two-component regulatory system</keyword>
<evidence type="ECO:0000256" key="2">
    <source>
        <dbReference type="ARBA" id="ARBA00012438"/>
    </source>
</evidence>
<sequence length="370" mass="39581">MTPRGRRLILDVLTIVLAGADAAASIMSDDHVTTIEIVLGAVAVAALLIRRRAPYLALILTLPALIVSTMAIAGQIALFTVAQRSKRLYLIVLSALAFFVCFTALWRTPYSGVDTVLDLVYATVFTAAPVWLGMLVTARADLSEKLAEIERARRDQEELVIEKAVAAERSALAREMHDVVSHQVSLIAVQAGALQVTASDRASAEAARTIRTLSVRTLDELREMVGVLRPSSGPSVELAPQPGIDDLDSLVAASQVPTVIQIVRTDPRDPSAAVQRAIYRAAQEGLTNIAKHAPGANARLSLRLDDRQACLTLTNTKPTRAPVRLPSAQHGLLGLYERAELLGGSLHAGPHGDGGFELTITLPFHGTPSR</sequence>
<proteinExistence type="predicted"/>
<dbReference type="InterPro" id="IPR011712">
    <property type="entry name" value="Sig_transdc_His_kin_sub3_dim/P"/>
</dbReference>
<keyword evidence="10" id="KW-1133">Transmembrane helix</keyword>
<dbReference type="Gene3D" id="1.20.5.1930">
    <property type="match status" value="1"/>
</dbReference>
<keyword evidence="9" id="KW-0175">Coiled coil</keyword>
<dbReference type="Gene3D" id="3.30.565.10">
    <property type="entry name" value="Histidine kinase-like ATPase, C-terminal domain"/>
    <property type="match status" value="1"/>
</dbReference>
<comment type="catalytic activity">
    <reaction evidence="1">
        <text>ATP + protein L-histidine = ADP + protein N-phospho-L-histidine.</text>
        <dbReference type="EC" id="2.7.13.3"/>
    </reaction>
</comment>
<name>A0A1X0J3Z3_MYCRH</name>
<feature type="transmembrane region" description="Helical" evidence="10">
    <location>
        <begin position="88"/>
        <end position="107"/>
    </location>
</feature>
<keyword evidence="7" id="KW-0067">ATP-binding</keyword>
<reference evidence="12 13" key="1">
    <citation type="submission" date="2016-12" db="EMBL/GenBank/DDBJ databases">
        <title>The new phylogeny of genus Mycobacterium.</title>
        <authorList>
            <person name="Tortoli E."/>
            <person name="Trovato A."/>
            <person name="Cirillo D.M."/>
        </authorList>
    </citation>
    <scope>NUCLEOTIDE SEQUENCE [LARGE SCALE GENOMIC DNA]</scope>
    <source>
        <strain evidence="12 13">DSM 44223</strain>
    </source>
</reference>
<keyword evidence="4" id="KW-0808">Transferase</keyword>